<reference evidence="1 2" key="1">
    <citation type="submission" date="2019-03" db="EMBL/GenBank/DDBJ databases">
        <title>Genomic Encyclopedia of Type Strains, Phase IV (KMG-V): Genome sequencing to study the core and pangenomes of soil and plant-associated prokaryotes.</title>
        <authorList>
            <person name="Whitman W."/>
        </authorList>
    </citation>
    <scope>NUCLEOTIDE SEQUENCE [LARGE SCALE GENOMIC DNA]</scope>
    <source>
        <strain evidence="1 2">Gr42</strain>
    </source>
</reference>
<dbReference type="AlphaFoldDB" id="A0A4R3QT82"/>
<gene>
    <name evidence="1" type="ORF">EV130_11080</name>
</gene>
<keyword evidence="2" id="KW-1185">Reference proteome</keyword>
<dbReference type="Proteomes" id="UP000295547">
    <property type="component" value="Unassembled WGS sequence"/>
</dbReference>
<evidence type="ECO:0000313" key="1">
    <source>
        <dbReference type="EMBL" id="TCU21736.1"/>
    </source>
</evidence>
<proteinExistence type="predicted"/>
<accession>A0A4R3QT82</accession>
<comment type="caution">
    <text evidence="1">The sequence shown here is derived from an EMBL/GenBank/DDBJ whole genome shotgun (WGS) entry which is preliminary data.</text>
</comment>
<name>A0A4R3QT82_9HYPH</name>
<dbReference type="EMBL" id="SMBJ01000010">
    <property type="protein sequence ID" value="TCU21736.1"/>
    <property type="molecule type" value="Genomic_DNA"/>
</dbReference>
<sequence>MVTSSQSGSPIVGTNRPLRPNVVPLVVHRVHAKARRVPTEMASPNKGWPIPVRGYLNICLGSPEIATAILARKPHSPSDTGHENSW</sequence>
<organism evidence="1 2">
    <name type="scientific">Rhizobium azibense</name>
    <dbReference type="NCBI Taxonomy" id="1136135"/>
    <lineage>
        <taxon>Bacteria</taxon>
        <taxon>Pseudomonadati</taxon>
        <taxon>Pseudomonadota</taxon>
        <taxon>Alphaproteobacteria</taxon>
        <taxon>Hyphomicrobiales</taxon>
        <taxon>Rhizobiaceae</taxon>
        <taxon>Rhizobium/Agrobacterium group</taxon>
        <taxon>Rhizobium</taxon>
    </lineage>
</organism>
<protein>
    <submittedName>
        <fullName evidence="1">Uncharacterized protein</fullName>
    </submittedName>
</protein>
<evidence type="ECO:0000313" key="2">
    <source>
        <dbReference type="Proteomes" id="UP000295547"/>
    </source>
</evidence>